<evidence type="ECO:0000256" key="5">
    <source>
        <dbReference type="ARBA" id="ARBA00022980"/>
    </source>
</evidence>
<gene>
    <name evidence="8" type="ORF">HKI87_14g76620</name>
</gene>
<dbReference type="Pfam" id="PF00366">
    <property type="entry name" value="Ribosomal_S17"/>
    <property type="match status" value="1"/>
</dbReference>
<dbReference type="HAMAP" id="MF_01345_B">
    <property type="entry name" value="Ribosomal_uS17_B"/>
    <property type="match status" value="1"/>
</dbReference>
<evidence type="ECO:0000256" key="2">
    <source>
        <dbReference type="ARBA" id="ARBA00010254"/>
    </source>
</evidence>
<evidence type="ECO:0000256" key="6">
    <source>
        <dbReference type="ARBA" id="ARBA00023274"/>
    </source>
</evidence>
<dbReference type="InterPro" id="IPR019984">
    <property type="entry name" value="Ribosomal_uS17_bact/chlr"/>
</dbReference>
<dbReference type="Proteomes" id="UP001472866">
    <property type="component" value="Chromosome 14"/>
</dbReference>
<evidence type="ECO:0000256" key="1">
    <source>
        <dbReference type="ARBA" id="ARBA00002932"/>
    </source>
</evidence>
<reference evidence="8 9" key="1">
    <citation type="submission" date="2024-03" db="EMBL/GenBank/DDBJ databases">
        <title>Complete genome sequence of the green alga Chloropicon roscoffensis RCC1871.</title>
        <authorList>
            <person name="Lemieux C."/>
            <person name="Pombert J.-F."/>
            <person name="Otis C."/>
            <person name="Turmel M."/>
        </authorList>
    </citation>
    <scope>NUCLEOTIDE SEQUENCE [LARGE SCALE GENOMIC DNA]</scope>
    <source>
        <strain evidence="8 9">RCC1871</strain>
    </source>
</reference>
<dbReference type="SUPFAM" id="SSF50249">
    <property type="entry name" value="Nucleic acid-binding proteins"/>
    <property type="match status" value="1"/>
</dbReference>
<dbReference type="InterPro" id="IPR012340">
    <property type="entry name" value="NA-bd_OB-fold"/>
</dbReference>
<evidence type="ECO:0000256" key="3">
    <source>
        <dbReference type="ARBA" id="ARBA00022730"/>
    </source>
</evidence>
<dbReference type="NCBIfam" id="NF004123">
    <property type="entry name" value="PRK05610.1"/>
    <property type="match status" value="1"/>
</dbReference>
<dbReference type="GO" id="GO:0022627">
    <property type="term" value="C:cytosolic small ribosomal subunit"/>
    <property type="evidence" value="ECO:0007669"/>
    <property type="project" value="TreeGrafter"/>
</dbReference>
<dbReference type="AlphaFoldDB" id="A0AAX4PJJ1"/>
<evidence type="ECO:0000256" key="7">
    <source>
        <dbReference type="ARBA" id="ARBA00035251"/>
    </source>
</evidence>
<proteinExistence type="inferred from homology"/>
<evidence type="ECO:0000256" key="4">
    <source>
        <dbReference type="ARBA" id="ARBA00022884"/>
    </source>
</evidence>
<dbReference type="PANTHER" id="PTHR10744:SF1">
    <property type="entry name" value="SMALL RIBOSOMAL SUBUNIT PROTEIN US17M"/>
    <property type="match status" value="1"/>
</dbReference>
<dbReference type="PANTHER" id="PTHR10744">
    <property type="entry name" value="40S RIBOSOMAL PROTEIN S11 FAMILY MEMBER"/>
    <property type="match status" value="1"/>
</dbReference>
<dbReference type="GO" id="GO:0019843">
    <property type="term" value="F:rRNA binding"/>
    <property type="evidence" value="ECO:0007669"/>
    <property type="project" value="UniProtKB-KW"/>
</dbReference>
<comment type="similarity">
    <text evidence="2">Belongs to the universal ribosomal protein uS17 family.</text>
</comment>
<dbReference type="PRINTS" id="PR00973">
    <property type="entry name" value="RIBOSOMALS17"/>
</dbReference>
<dbReference type="CDD" id="cd00364">
    <property type="entry name" value="Ribosomal_uS17"/>
    <property type="match status" value="1"/>
</dbReference>
<name>A0AAX4PJJ1_9CHLO</name>
<dbReference type="GO" id="GO:0006412">
    <property type="term" value="P:translation"/>
    <property type="evidence" value="ECO:0007669"/>
    <property type="project" value="InterPro"/>
</dbReference>
<dbReference type="Gene3D" id="2.40.50.140">
    <property type="entry name" value="Nucleic acid-binding proteins"/>
    <property type="match status" value="1"/>
</dbReference>
<dbReference type="InterPro" id="IPR000266">
    <property type="entry name" value="Ribosomal_uS17"/>
</dbReference>
<sequence>MNINYATSSSALAARRGGAVTAARAGSRVQASRRPVVALSASAPEQETIVKKLKGKVISTKMDKTLVVRVTRTVAHPKYGKRMKKTKNFYAHDEDNTANEGDVVVVEASRPMSKTKRWKLKEVVEQAAVAK</sequence>
<dbReference type="NCBIfam" id="TIGR03635">
    <property type="entry name" value="uS17_bact"/>
    <property type="match status" value="1"/>
</dbReference>
<evidence type="ECO:0000313" key="9">
    <source>
        <dbReference type="Proteomes" id="UP001472866"/>
    </source>
</evidence>
<comment type="function">
    <text evidence="1">One of the primary rRNA binding proteins, it binds specifically to the 5'-end of 16S ribosomal RNA.</text>
</comment>
<evidence type="ECO:0000313" key="8">
    <source>
        <dbReference type="EMBL" id="WZN66099.1"/>
    </source>
</evidence>
<protein>
    <recommendedName>
        <fullName evidence="7">Small ribosomal subunit protein uS17c</fullName>
    </recommendedName>
</protein>
<accession>A0AAX4PJJ1</accession>
<dbReference type="EMBL" id="CP151514">
    <property type="protein sequence ID" value="WZN66099.1"/>
    <property type="molecule type" value="Genomic_DNA"/>
</dbReference>
<keyword evidence="9" id="KW-1185">Reference proteome</keyword>
<dbReference type="GO" id="GO:0003735">
    <property type="term" value="F:structural constituent of ribosome"/>
    <property type="evidence" value="ECO:0007669"/>
    <property type="project" value="InterPro"/>
</dbReference>
<keyword evidence="5 8" id="KW-0689">Ribosomal protein</keyword>
<keyword evidence="6" id="KW-0687">Ribonucleoprotein</keyword>
<keyword evidence="3" id="KW-0699">rRNA-binding</keyword>
<keyword evidence="4" id="KW-0694">RNA-binding</keyword>
<organism evidence="8 9">
    <name type="scientific">Chloropicon roscoffensis</name>
    <dbReference type="NCBI Taxonomy" id="1461544"/>
    <lineage>
        <taxon>Eukaryota</taxon>
        <taxon>Viridiplantae</taxon>
        <taxon>Chlorophyta</taxon>
        <taxon>Chloropicophyceae</taxon>
        <taxon>Chloropicales</taxon>
        <taxon>Chloropicaceae</taxon>
        <taxon>Chloropicon</taxon>
    </lineage>
</organism>